<dbReference type="RefSeq" id="XP_033423168.1">
    <property type="nucleotide sequence ID" value="XM_033575150.1"/>
</dbReference>
<dbReference type="OrthoDB" id="5365320at2759"/>
<evidence type="ECO:0008006" key="3">
    <source>
        <dbReference type="Google" id="ProtNLM"/>
    </source>
</evidence>
<evidence type="ECO:0000313" key="1">
    <source>
        <dbReference type="EMBL" id="KAA8643807.1"/>
    </source>
</evidence>
<comment type="caution">
    <text evidence="1">The sequence shown here is derived from an EMBL/GenBank/DDBJ whole genome shotgun (WGS) entry which is preliminary data.</text>
</comment>
<dbReference type="GeneID" id="54333283"/>
<dbReference type="VEuPathDB" id="FungiDB:EYZ11_007359"/>
<protein>
    <recommendedName>
        <fullName evidence="3">F-box domain-containing protein</fullName>
    </recommendedName>
</protein>
<dbReference type="EMBL" id="QUQM01000005">
    <property type="protein sequence ID" value="KAA8643807.1"/>
    <property type="molecule type" value="Genomic_DNA"/>
</dbReference>
<organism evidence="1 2">
    <name type="scientific">Aspergillus tanneri</name>
    <dbReference type="NCBI Taxonomy" id="1220188"/>
    <lineage>
        <taxon>Eukaryota</taxon>
        <taxon>Fungi</taxon>
        <taxon>Dikarya</taxon>
        <taxon>Ascomycota</taxon>
        <taxon>Pezizomycotina</taxon>
        <taxon>Eurotiomycetes</taxon>
        <taxon>Eurotiomycetidae</taxon>
        <taxon>Eurotiales</taxon>
        <taxon>Aspergillaceae</taxon>
        <taxon>Aspergillus</taxon>
        <taxon>Aspergillus subgen. Circumdati</taxon>
    </lineage>
</organism>
<sequence length="278" mass="32220">MLSDAPLDCIPTEVIVSIFTALPSFSDVAWFAATGRRYHRVWNNYAYLIYQQIAPRTIPCRRHARVLLADQGGPHASVTNLSFPHVLQLIRNAAILDRSAKDFNKHHRQRVYGTDPVTFQLPPFPPNRPHLSPTERPRFIRGLYQLWGLVLQDNPEKRKQRIHEIKLKDLLVVRDLILGNVVRIPAPIFLDMESPGLAFELVYLDMLPRLEQLLDELYGEPIGCLFQPFSDGLMGHMSIWDSYYNEFKSMMLKGFQHKYPSPNPQTVWDDTDDEDWVK</sequence>
<name>A0A5M9MM42_9EURO</name>
<reference evidence="1 2" key="1">
    <citation type="submission" date="2019-08" db="EMBL/GenBank/DDBJ databases">
        <title>The genome sequence of a newly discovered highly antifungal drug resistant Aspergillus species, Aspergillus tanneri NIH 1004.</title>
        <authorList>
            <person name="Mounaud S."/>
            <person name="Singh I."/>
            <person name="Joardar V."/>
            <person name="Pakala S."/>
            <person name="Pakala S."/>
            <person name="Venepally P."/>
            <person name="Chung J.K."/>
            <person name="Losada L."/>
            <person name="Nierman W.C."/>
        </authorList>
    </citation>
    <scope>NUCLEOTIDE SEQUENCE [LARGE SCALE GENOMIC DNA]</scope>
    <source>
        <strain evidence="1 2">NIH1004</strain>
    </source>
</reference>
<proteinExistence type="predicted"/>
<evidence type="ECO:0000313" key="2">
    <source>
        <dbReference type="Proteomes" id="UP000324241"/>
    </source>
</evidence>
<dbReference type="Proteomes" id="UP000324241">
    <property type="component" value="Unassembled WGS sequence"/>
</dbReference>
<gene>
    <name evidence="1" type="ORF">ATNIH1004_010582</name>
</gene>
<dbReference type="AlphaFoldDB" id="A0A5M9MM42"/>
<accession>A0A5M9MM42</accession>